<dbReference type="Pfam" id="PF13558">
    <property type="entry name" value="SbcC_Walker_B"/>
    <property type="match status" value="1"/>
</dbReference>
<gene>
    <name evidence="1" type="ORF">AURANDRAFT_5421</name>
</gene>
<organism evidence="2">
    <name type="scientific">Aureococcus anophagefferens</name>
    <name type="common">Harmful bloom alga</name>
    <dbReference type="NCBI Taxonomy" id="44056"/>
    <lineage>
        <taxon>Eukaryota</taxon>
        <taxon>Sar</taxon>
        <taxon>Stramenopiles</taxon>
        <taxon>Ochrophyta</taxon>
        <taxon>Pelagophyceae</taxon>
        <taxon>Pelagomonadales</taxon>
        <taxon>Pelagomonadaceae</taxon>
        <taxon>Aureococcus</taxon>
    </lineage>
</organism>
<dbReference type="PANTHER" id="PTHR18867:SF12">
    <property type="entry name" value="DNA REPAIR PROTEIN RAD50"/>
    <property type="match status" value="1"/>
</dbReference>
<dbReference type="GO" id="GO:0051880">
    <property type="term" value="F:G-quadruplex DNA binding"/>
    <property type="evidence" value="ECO:0007669"/>
    <property type="project" value="TreeGrafter"/>
</dbReference>
<evidence type="ECO:0000313" key="2">
    <source>
        <dbReference type="Proteomes" id="UP000002729"/>
    </source>
</evidence>
<proteinExistence type="predicted"/>
<accession>F0Y225</accession>
<dbReference type="GO" id="GO:0006302">
    <property type="term" value="P:double-strand break repair"/>
    <property type="evidence" value="ECO:0007669"/>
    <property type="project" value="TreeGrafter"/>
</dbReference>
<name>F0Y225_AURAN</name>
<keyword evidence="2" id="KW-1185">Reference proteome</keyword>
<dbReference type="Proteomes" id="UP000002729">
    <property type="component" value="Unassembled WGS sequence"/>
</dbReference>
<dbReference type="SUPFAM" id="SSF52540">
    <property type="entry name" value="P-loop containing nucleoside triphosphate hydrolases"/>
    <property type="match status" value="1"/>
</dbReference>
<dbReference type="PANTHER" id="PTHR18867">
    <property type="entry name" value="RAD50"/>
    <property type="match status" value="1"/>
</dbReference>
<dbReference type="GO" id="GO:0007004">
    <property type="term" value="P:telomere maintenance via telomerase"/>
    <property type="evidence" value="ECO:0007669"/>
    <property type="project" value="TreeGrafter"/>
</dbReference>
<dbReference type="InterPro" id="IPR027417">
    <property type="entry name" value="P-loop_NTPase"/>
</dbReference>
<dbReference type="EMBL" id="GL833123">
    <property type="protein sequence ID" value="EGB11145.1"/>
    <property type="molecule type" value="Genomic_DNA"/>
</dbReference>
<dbReference type="OrthoDB" id="18797at2759"/>
<dbReference type="GO" id="GO:0003691">
    <property type="term" value="F:double-stranded telomeric DNA binding"/>
    <property type="evidence" value="ECO:0007669"/>
    <property type="project" value="TreeGrafter"/>
</dbReference>
<feature type="non-terminal residue" evidence="1">
    <location>
        <position position="1"/>
    </location>
</feature>
<sequence>LAARHDKLARDLNRLVSRRGEYVGRRSSEASVAKEHAGDLKGARYKGVEEKHRKALINKETTEMAAKDLEHYWGALDKALSNYHSLKIEEINRIVRELWQITYMGEDIDSIEIVSGEDAGSNRAARSYNYHVQMRKAQGRKRAGAALDMKGRCSAGQRVLASIVIRLALAQTFCIKCGILALDEPTTNLDEANRRSLAHGLSRIIAERAAQHNFQLVVITHDEEFIGTL</sequence>
<dbReference type="RefSeq" id="XP_009034146.1">
    <property type="nucleotide sequence ID" value="XM_009035898.1"/>
</dbReference>
<dbReference type="GO" id="GO:0000794">
    <property type="term" value="C:condensed nuclear chromosome"/>
    <property type="evidence" value="ECO:0007669"/>
    <property type="project" value="TreeGrafter"/>
</dbReference>
<evidence type="ECO:0000313" key="1">
    <source>
        <dbReference type="EMBL" id="EGB11145.1"/>
    </source>
</evidence>
<dbReference type="GO" id="GO:0030870">
    <property type="term" value="C:Mre11 complex"/>
    <property type="evidence" value="ECO:0007669"/>
    <property type="project" value="TreeGrafter"/>
</dbReference>
<dbReference type="GeneID" id="20222373"/>
<dbReference type="GO" id="GO:0070192">
    <property type="term" value="P:chromosome organization involved in meiotic cell cycle"/>
    <property type="evidence" value="ECO:0007669"/>
    <property type="project" value="TreeGrafter"/>
</dbReference>
<dbReference type="AlphaFoldDB" id="F0Y225"/>
<dbReference type="InParanoid" id="F0Y225"/>
<dbReference type="Gene3D" id="3.40.50.300">
    <property type="entry name" value="P-loop containing nucleotide triphosphate hydrolases"/>
    <property type="match status" value="1"/>
</dbReference>
<dbReference type="eggNOG" id="KOG0962">
    <property type="taxonomic scope" value="Eukaryota"/>
</dbReference>
<dbReference type="GO" id="GO:0000722">
    <property type="term" value="P:telomere maintenance via recombination"/>
    <property type="evidence" value="ECO:0007669"/>
    <property type="project" value="TreeGrafter"/>
</dbReference>
<dbReference type="KEGG" id="aaf:AURANDRAFT_5421"/>
<dbReference type="GO" id="GO:0043047">
    <property type="term" value="F:single-stranded telomeric DNA binding"/>
    <property type="evidence" value="ECO:0007669"/>
    <property type="project" value="TreeGrafter"/>
</dbReference>
<feature type="non-terminal residue" evidence="1">
    <location>
        <position position="229"/>
    </location>
</feature>
<protein>
    <recommendedName>
        <fullName evidence="3">RecF/RecN/SMC N-terminal domain-containing protein</fullName>
    </recommendedName>
</protein>
<reference evidence="1 2" key="1">
    <citation type="journal article" date="2011" name="Proc. Natl. Acad. Sci. U.S.A.">
        <title>Niche of harmful alga Aureococcus anophagefferens revealed through ecogenomics.</title>
        <authorList>
            <person name="Gobler C.J."/>
            <person name="Berry D.L."/>
            <person name="Dyhrman S.T."/>
            <person name="Wilhelm S.W."/>
            <person name="Salamov A."/>
            <person name="Lobanov A.V."/>
            <person name="Zhang Y."/>
            <person name="Collier J.L."/>
            <person name="Wurch L.L."/>
            <person name="Kustka A.B."/>
            <person name="Dill B.D."/>
            <person name="Shah M."/>
            <person name="VerBerkmoes N.C."/>
            <person name="Kuo A."/>
            <person name="Terry A."/>
            <person name="Pangilinan J."/>
            <person name="Lindquist E.A."/>
            <person name="Lucas S."/>
            <person name="Paulsen I.T."/>
            <person name="Hattenrath-Lehmann T.K."/>
            <person name="Talmage S.C."/>
            <person name="Walker E.A."/>
            <person name="Koch F."/>
            <person name="Burson A.M."/>
            <person name="Marcoval M.A."/>
            <person name="Tang Y.Z."/>
            <person name="Lecleir G.R."/>
            <person name="Coyne K.J."/>
            <person name="Berg G.M."/>
            <person name="Bertrand E.M."/>
            <person name="Saito M.A."/>
            <person name="Gladyshev V.N."/>
            <person name="Grigoriev I.V."/>
        </authorList>
    </citation>
    <scope>NUCLEOTIDE SEQUENCE [LARGE SCALE GENOMIC DNA]</scope>
    <source>
        <strain evidence="2">CCMP 1984</strain>
    </source>
</reference>
<evidence type="ECO:0008006" key="3">
    <source>
        <dbReference type="Google" id="ProtNLM"/>
    </source>
</evidence>